<evidence type="ECO:0000313" key="8">
    <source>
        <dbReference type="EMBL" id="MFC4700342.1"/>
    </source>
</evidence>
<dbReference type="InterPro" id="IPR008756">
    <property type="entry name" value="Peptidase_M56"/>
</dbReference>
<evidence type="ECO:0000313" key="9">
    <source>
        <dbReference type="Proteomes" id="UP001595897"/>
    </source>
</evidence>
<evidence type="ECO:0000256" key="4">
    <source>
        <dbReference type="ARBA" id="ARBA00023136"/>
    </source>
</evidence>
<evidence type="ECO:0000256" key="6">
    <source>
        <dbReference type="SAM" id="MobiDB-lite"/>
    </source>
</evidence>
<gene>
    <name evidence="8" type="ORF">ACFO4O_09255</name>
</gene>
<dbReference type="InterPro" id="IPR003538">
    <property type="entry name" value="TonB"/>
</dbReference>
<keyword evidence="5" id="KW-0997">Cell inner membrane</keyword>
<accession>A0ABV9LUY9</accession>
<sequence>MIEWLYIQTLSLSMLLLILMLSSPFLNKHVGAKTTYWLWFSVPGAIVMSVCVLFISPQNISALQQMTYFVGAKLNHAPPQYLIDLSTIGLTIWGFGCLAVLGSIALRYVSYGKSLKRCALDKVQQANGPVIYMTQQSVSPHLFGIVKPAIILPFDFKERYSNDQQELIIQHELGHWQQRDTIWNMVSVLVLAVFWFNPLCWLGIKHFRYQQELACDHRVLATASLRERQQYALAMIKASVGQQQRFTDISLSTFYGKSMNIQSRIQQLKLHKPNSALAKSVLLIGACASISFSQLVLANTASDSGRLFTAEQLVLISQESPQYPEHASKDGIEGLVKLSYNIEKDGSVSGVKVIDSQPKGVFDRSAKKAFRKWRYEPVSEVKTNQVVVIGFTLDAEDENGNTDDTITRSSLGTGDSLEN</sequence>
<comment type="caution">
    <text evidence="5">Lacks conserved residue(s) required for the propagation of feature annotation.</text>
</comment>
<dbReference type="PRINTS" id="PR01374">
    <property type="entry name" value="TONBPROTEIN"/>
</dbReference>
<organism evidence="8 9">
    <name type="scientific">Glaciecola siphonariae</name>
    <dbReference type="NCBI Taxonomy" id="521012"/>
    <lineage>
        <taxon>Bacteria</taxon>
        <taxon>Pseudomonadati</taxon>
        <taxon>Pseudomonadota</taxon>
        <taxon>Gammaproteobacteria</taxon>
        <taxon>Alteromonadales</taxon>
        <taxon>Alteromonadaceae</taxon>
        <taxon>Glaciecola</taxon>
    </lineage>
</organism>
<dbReference type="EMBL" id="JBHSGU010000002">
    <property type="protein sequence ID" value="MFC4700342.1"/>
    <property type="molecule type" value="Genomic_DNA"/>
</dbReference>
<reference evidence="9" key="1">
    <citation type="journal article" date="2019" name="Int. J. Syst. Evol. Microbiol.">
        <title>The Global Catalogue of Microorganisms (GCM) 10K type strain sequencing project: providing services to taxonomists for standard genome sequencing and annotation.</title>
        <authorList>
            <consortium name="The Broad Institute Genomics Platform"/>
            <consortium name="The Broad Institute Genome Sequencing Center for Infectious Disease"/>
            <person name="Wu L."/>
            <person name="Ma J."/>
        </authorList>
    </citation>
    <scope>NUCLEOTIDE SEQUENCE [LARGE SCALE GENOMIC DNA]</scope>
    <source>
        <strain evidence="9">KACC 12507</strain>
    </source>
</reference>
<feature type="transmembrane region" description="Helical" evidence="5">
    <location>
        <begin position="88"/>
        <end position="109"/>
    </location>
</feature>
<keyword evidence="3 5" id="KW-1133">Transmembrane helix</keyword>
<dbReference type="PANTHER" id="PTHR34978:SF3">
    <property type="entry name" value="SLR0241 PROTEIN"/>
    <property type="match status" value="1"/>
</dbReference>
<keyword evidence="9" id="KW-1185">Reference proteome</keyword>
<comment type="function">
    <text evidence="5">Interacts with outer membrane receptor proteins that carry out high-affinity binding and energy dependent uptake into the periplasmic space of specific substrates. It could act to transduce energy from the cytoplasmic membrane to specific energy-requiring processes in the outer membrane, resulting in the release into the periplasm of ligands bound by these outer membrane proteins.</text>
</comment>
<evidence type="ECO:0000256" key="2">
    <source>
        <dbReference type="ARBA" id="ARBA00022692"/>
    </source>
</evidence>
<feature type="domain" description="TonB C-terminal" evidence="7">
    <location>
        <begin position="308"/>
        <end position="400"/>
    </location>
</feature>
<feature type="transmembrane region" description="Helical" evidence="5">
    <location>
        <begin position="6"/>
        <end position="26"/>
    </location>
</feature>
<dbReference type="RefSeq" id="WP_382407673.1">
    <property type="nucleotide sequence ID" value="NZ_JBHSGU010000002.1"/>
</dbReference>
<feature type="region of interest" description="Disordered" evidence="6">
    <location>
        <begin position="396"/>
        <end position="419"/>
    </location>
</feature>
<comment type="similarity">
    <text evidence="5">Belongs to the TonB family.</text>
</comment>
<keyword evidence="2 5" id="KW-0812">Transmembrane</keyword>
<dbReference type="Gene3D" id="3.30.2420.10">
    <property type="entry name" value="TonB"/>
    <property type="match status" value="1"/>
</dbReference>
<dbReference type="InterPro" id="IPR006260">
    <property type="entry name" value="TonB/TolA_C"/>
</dbReference>
<dbReference type="SUPFAM" id="SSF74653">
    <property type="entry name" value="TolA/TonB C-terminal domain"/>
    <property type="match status" value="1"/>
</dbReference>
<dbReference type="Pfam" id="PF05569">
    <property type="entry name" value="Peptidase_M56"/>
    <property type="match status" value="1"/>
</dbReference>
<name>A0ABV9LUY9_9ALTE</name>
<dbReference type="PROSITE" id="PS52015">
    <property type="entry name" value="TONB_CTD"/>
    <property type="match status" value="1"/>
</dbReference>
<evidence type="ECO:0000256" key="3">
    <source>
        <dbReference type="ARBA" id="ARBA00022989"/>
    </source>
</evidence>
<evidence type="ECO:0000259" key="7">
    <source>
        <dbReference type="PROSITE" id="PS52015"/>
    </source>
</evidence>
<evidence type="ECO:0000256" key="5">
    <source>
        <dbReference type="RuleBase" id="RU362123"/>
    </source>
</evidence>
<comment type="caution">
    <text evidence="8">The sequence shown here is derived from an EMBL/GenBank/DDBJ whole genome shotgun (WGS) entry which is preliminary data.</text>
</comment>
<proteinExistence type="inferred from homology"/>
<keyword evidence="5" id="KW-0653">Protein transport</keyword>
<keyword evidence="4 5" id="KW-0472">Membrane</keyword>
<dbReference type="Proteomes" id="UP001595897">
    <property type="component" value="Unassembled WGS sequence"/>
</dbReference>
<dbReference type="InterPro" id="IPR052173">
    <property type="entry name" value="Beta-lactam_resp_regulator"/>
</dbReference>
<dbReference type="InterPro" id="IPR037682">
    <property type="entry name" value="TonB_C"/>
</dbReference>
<feature type="compositionally biased region" description="Polar residues" evidence="6">
    <location>
        <begin position="402"/>
        <end position="413"/>
    </location>
</feature>
<evidence type="ECO:0000256" key="1">
    <source>
        <dbReference type="ARBA" id="ARBA00004167"/>
    </source>
</evidence>
<feature type="transmembrane region" description="Helical" evidence="5">
    <location>
        <begin position="38"/>
        <end position="56"/>
    </location>
</feature>
<dbReference type="CDD" id="cd07341">
    <property type="entry name" value="M56_BlaR1_MecR1_like"/>
    <property type="match status" value="1"/>
</dbReference>
<dbReference type="PANTHER" id="PTHR34978">
    <property type="entry name" value="POSSIBLE SENSOR-TRANSDUCER PROTEIN BLAR"/>
    <property type="match status" value="1"/>
</dbReference>
<feature type="transmembrane region" description="Helical" evidence="5">
    <location>
        <begin position="182"/>
        <end position="204"/>
    </location>
</feature>
<comment type="subcellular location">
    <subcellularLocation>
        <location evidence="5">Cell inner membrane</location>
        <topology evidence="5">Single-pass membrane protein</topology>
        <orientation evidence="5">Periplasmic side</orientation>
    </subcellularLocation>
    <subcellularLocation>
        <location evidence="1">Membrane</location>
        <topology evidence="1">Single-pass membrane protein</topology>
    </subcellularLocation>
</comment>
<dbReference type="NCBIfam" id="TIGR01352">
    <property type="entry name" value="tonB_Cterm"/>
    <property type="match status" value="1"/>
</dbReference>
<keyword evidence="5" id="KW-0735">Signal-anchor</keyword>
<dbReference type="Pfam" id="PF03544">
    <property type="entry name" value="TonB_C"/>
    <property type="match status" value="1"/>
</dbReference>
<keyword evidence="5" id="KW-1003">Cell membrane</keyword>
<protein>
    <recommendedName>
        <fullName evidence="5">Protein TonB</fullName>
    </recommendedName>
</protein>
<keyword evidence="5" id="KW-0813">Transport</keyword>